<sequence length="138" mass="14921">MSSSVPSPVHRPTLSKADIPTAPKYDVPPAHHRFLALPDTAPGSPSAPGSPAESLSLNDVSVPTSRSGSPVRQARTYSSACHRTGMTPMQSGDAKFQSLRSEYETAFRLIHVTMDALPAIVQALKRELRRGEGRFLDR</sequence>
<accession>A0ACC2VRW7</accession>
<organism evidence="1 2">
    <name type="scientific">Naganishia friedmannii</name>
    <dbReference type="NCBI Taxonomy" id="89922"/>
    <lineage>
        <taxon>Eukaryota</taxon>
        <taxon>Fungi</taxon>
        <taxon>Dikarya</taxon>
        <taxon>Basidiomycota</taxon>
        <taxon>Agaricomycotina</taxon>
        <taxon>Tremellomycetes</taxon>
        <taxon>Filobasidiales</taxon>
        <taxon>Filobasidiaceae</taxon>
        <taxon>Naganishia</taxon>
    </lineage>
</organism>
<dbReference type="Proteomes" id="UP001227268">
    <property type="component" value="Unassembled WGS sequence"/>
</dbReference>
<evidence type="ECO:0000313" key="2">
    <source>
        <dbReference type="Proteomes" id="UP001227268"/>
    </source>
</evidence>
<keyword evidence="2" id="KW-1185">Reference proteome</keyword>
<comment type="caution">
    <text evidence="1">The sequence shown here is derived from an EMBL/GenBank/DDBJ whole genome shotgun (WGS) entry which is preliminary data.</text>
</comment>
<gene>
    <name evidence="1" type="ORF">QFC21_003134</name>
</gene>
<name>A0ACC2VRW7_9TREE</name>
<protein>
    <submittedName>
        <fullName evidence="1">Uncharacterized protein</fullName>
    </submittedName>
</protein>
<proteinExistence type="predicted"/>
<reference evidence="1" key="1">
    <citation type="submission" date="2023-04" db="EMBL/GenBank/DDBJ databases">
        <title>Draft Genome sequencing of Naganishia species isolated from polar environments using Oxford Nanopore Technology.</title>
        <authorList>
            <person name="Leo P."/>
            <person name="Venkateswaran K."/>
        </authorList>
    </citation>
    <scope>NUCLEOTIDE SEQUENCE</scope>
    <source>
        <strain evidence="1">MNA-CCFEE 5423</strain>
    </source>
</reference>
<evidence type="ECO:0000313" key="1">
    <source>
        <dbReference type="EMBL" id="KAJ9101795.1"/>
    </source>
</evidence>
<dbReference type="EMBL" id="JASBWT010000009">
    <property type="protein sequence ID" value="KAJ9101795.1"/>
    <property type="molecule type" value="Genomic_DNA"/>
</dbReference>